<comment type="caution">
    <text evidence="4">The sequence shown here is derived from an EMBL/GenBank/DDBJ whole genome shotgun (WGS) entry which is preliminary data.</text>
</comment>
<evidence type="ECO:0000256" key="1">
    <source>
        <dbReference type="ARBA" id="ARBA00006108"/>
    </source>
</evidence>
<accession>A0AAV2IEN0</accession>
<evidence type="ECO:0000313" key="5">
    <source>
        <dbReference type="Proteomes" id="UP001497497"/>
    </source>
</evidence>
<comment type="similarity">
    <text evidence="1">Belongs to the VTI1 family.</text>
</comment>
<feature type="coiled-coil region" evidence="2">
    <location>
        <begin position="3"/>
        <end position="37"/>
    </location>
</feature>
<feature type="non-terminal residue" evidence="4">
    <location>
        <position position="57"/>
    </location>
</feature>
<dbReference type="Gene3D" id="1.20.58.400">
    <property type="entry name" value="t-snare proteins"/>
    <property type="match status" value="1"/>
</dbReference>
<evidence type="ECO:0000256" key="2">
    <source>
        <dbReference type="SAM" id="Coils"/>
    </source>
</evidence>
<dbReference type="InterPro" id="IPR038407">
    <property type="entry name" value="v-SNARE_N_sf"/>
</dbReference>
<keyword evidence="2" id="KW-0175">Coiled coil</keyword>
<evidence type="ECO:0000259" key="3">
    <source>
        <dbReference type="Pfam" id="PF05008"/>
    </source>
</evidence>
<keyword evidence="5" id="KW-1185">Reference proteome</keyword>
<sequence length="57" mass="6935">VDKQNYVKQADKLFDEAHELLEQMELEVKELDQKDRQKYHTRVKSFKIELTKLQTDL</sequence>
<organism evidence="4 5">
    <name type="scientific">Lymnaea stagnalis</name>
    <name type="common">Great pond snail</name>
    <name type="synonym">Helix stagnalis</name>
    <dbReference type="NCBI Taxonomy" id="6523"/>
    <lineage>
        <taxon>Eukaryota</taxon>
        <taxon>Metazoa</taxon>
        <taxon>Spiralia</taxon>
        <taxon>Lophotrochozoa</taxon>
        <taxon>Mollusca</taxon>
        <taxon>Gastropoda</taxon>
        <taxon>Heterobranchia</taxon>
        <taxon>Euthyneura</taxon>
        <taxon>Panpulmonata</taxon>
        <taxon>Hygrophila</taxon>
        <taxon>Lymnaeoidea</taxon>
        <taxon>Lymnaeidae</taxon>
        <taxon>Lymnaea</taxon>
    </lineage>
</organism>
<dbReference type="GO" id="GO:0016020">
    <property type="term" value="C:membrane"/>
    <property type="evidence" value="ECO:0007669"/>
    <property type="project" value="InterPro"/>
</dbReference>
<evidence type="ECO:0000313" key="4">
    <source>
        <dbReference type="EMBL" id="CAL1545356.1"/>
    </source>
</evidence>
<dbReference type="InterPro" id="IPR007705">
    <property type="entry name" value="Vesicle_trsprt_v-SNARE_N"/>
</dbReference>
<reference evidence="4 5" key="1">
    <citation type="submission" date="2024-04" db="EMBL/GenBank/DDBJ databases">
        <authorList>
            <consortium name="Genoscope - CEA"/>
            <person name="William W."/>
        </authorList>
    </citation>
    <scope>NUCLEOTIDE SEQUENCE [LARGE SCALE GENOMIC DNA]</scope>
</reference>
<protein>
    <recommendedName>
        <fullName evidence="3">Vesicle transport v-SNARE N-terminal domain-containing protein</fullName>
    </recommendedName>
</protein>
<proteinExistence type="inferred from homology"/>
<feature type="domain" description="Vesicle transport v-SNARE N-terminal" evidence="3">
    <location>
        <begin position="2"/>
        <end position="57"/>
    </location>
</feature>
<dbReference type="GO" id="GO:0016192">
    <property type="term" value="P:vesicle-mediated transport"/>
    <property type="evidence" value="ECO:0007669"/>
    <property type="project" value="InterPro"/>
</dbReference>
<dbReference type="SUPFAM" id="SSF47661">
    <property type="entry name" value="t-snare proteins"/>
    <property type="match status" value="1"/>
</dbReference>
<dbReference type="Pfam" id="PF05008">
    <property type="entry name" value="V-SNARE"/>
    <property type="match status" value="1"/>
</dbReference>
<dbReference type="Proteomes" id="UP001497497">
    <property type="component" value="Unassembled WGS sequence"/>
</dbReference>
<dbReference type="InterPro" id="IPR010989">
    <property type="entry name" value="SNARE"/>
</dbReference>
<name>A0AAV2IEN0_LYMST</name>
<dbReference type="AlphaFoldDB" id="A0AAV2IEN0"/>
<dbReference type="EMBL" id="CAXITT010000702">
    <property type="protein sequence ID" value="CAL1545356.1"/>
    <property type="molecule type" value="Genomic_DNA"/>
</dbReference>
<dbReference type="GO" id="GO:0006886">
    <property type="term" value="P:intracellular protein transport"/>
    <property type="evidence" value="ECO:0007669"/>
    <property type="project" value="InterPro"/>
</dbReference>
<feature type="non-terminal residue" evidence="4">
    <location>
        <position position="1"/>
    </location>
</feature>
<gene>
    <name evidence="4" type="ORF">GSLYS_00018839001</name>
</gene>